<dbReference type="SUPFAM" id="SSF159006">
    <property type="entry name" value="YopX-like"/>
    <property type="match status" value="1"/>
</dbReference>
<dbReference type="Proteomes" id="UP000287197">
    <property type="component" value="Unassembled WGS sequence"/>
</dbReference>
<reference evidence="2" key="2">
    <citation type="journal article" date="2019" name="Appl. Environ. Microbiol.">
        <title>Population genetics and characterization of Campylobacter jejuni isolates in western jackdaws and game birds in Finland.</title>
        <authorList>
            <person name="Kovanen S."/>
            <person name="Rossi M."/>
            <person name="Pohja-Mykra M."/>
            <person name="Nieminen T."/>
            <person name="Raunio-Saarnisto M."/>
            <person name="Sauvala M."/>
            <person name="Fredriksson-Ahomaa M."/>
            <person name="Hanninen M.L."/>
            <person name="Kivisto R."/>
        </authorList>
    </citation>
    <scope>NUCLEOTIDE SEQUENCE</scope>
    <source>
        <strain evidence="2">SO-26</strain>
    </source>
</reference>
<organism evidence="2 3">
    <name type="scientific">Campylobacter jejuni</name>
    <dbReference type="NCBI Taxonomy" id="197"/>
    <lineage>
        <taxon>Bacteria</taxon>
        <taxon>Pseudomonadati</taxon>
        <taxon>Campylobacterota</taxon>
        <taxon>Epsilonproteobacteria</taxon>
        <taxon>Campylobacterales</taxon>
        <taxon>Campylobacteraceae</taxon>
        <taxon>Campylobacter</taxon>
    </lineage>
</organism>
<name>A0AAX1Z4U4_CAMJU</name>
<gene>
    <name evidence="2" type="ORF">C3I27_04025</name>
</gene>
<protein>
    <recommendedName>
        <fullName evidence="1">YopX protein domain-containing protein</fullName>
    </recommendedName>
</protein>
<dbReference type="EMBL" id="PQZD01000003">
    <property type="protein sequence ID" value="RTI48596.1"/>
    <property type="molecule type" value="Genomic_DNA"/>
</dbReference>
<dbReference type="RefSeq" id="WP_126262898.1">
    <property type="nucleotide sequence ID" value="NZ_PQZD01000003.1"/>
</dbReference>
<reference evidence="2" key="1">
    <citation type="submission" date="2018-01" db="EMBL/GenBank/DDBJ databases">
        <authorList>
            <person name="Kovanen S."/>
            <person name="Nieminen T."/>
            <person name="Pohja-Mykra M."/>
            <person name="Raunio-Saarnisto M."/>
            <person name="Sauvala M."/>
            <person name="Fredriksson-Ahomaa M."/>
            <person name="Hanninen M.-L."/>
            <person name="Kivisto R."/>
        </authorList>
    </citation>
    <scope>NUCLEOTIDE SEQUENCE</scope>
    <source>
        <strain evidence="2">SO-26</strain>
    </source>
</reference>
<proteinExistence type="predicted"/>
<dbReference type="InterPro" id="IPR019096">
    <property type="entry name" value="YopX_protein"/>
</dbReference>
<accession>A0AAX1Z4U4</accession>
<comment type="caution">
    <text evidence="2">The sequence shown here is derived from an EMBL/GenBank/DDBJ whole genome shotgun (WGS) entry which is preliminary data.</text>
</comment>
<dbReference type="InterPro" id="IPR023385">
    <property type="entry name" value="YopX-like_C"/>
</dbReference>
<evidence type="ECO:0000259" key="1">
    <source>
        <dbReference type="Pfam" id="PF09643"/>
    </source>
</evidence>
<feature type="domain" description="YopX protein" evidence="1">
    <location>
        <begin position="8"/>
        <end position="148"/>
    </location>
</feature>
<dbReference type="AlphaFoldDB" id="A0AAX1Z4U4"/>
<dbReference type="Gene3D" id="2.30.30.290">
    <property type="entry name" value="YopX-like domains"/>
    <property type="match status" value="1"/>
</dbReference>
<sequence length="151" mass="17607">MKLQDFDFRIWSYNTEEYLQPKNTYLAIVKGEKGLNSYEKVLDVADDCSGHDYPLYQYGDSADVEVELFTGFHDKNDTKIYEGDILRIQLDYNKVEEGFVQYHNGIFKVINRKASEASHEYCVTFLGTCYIKDCVEIIGNIHTDPEYLSRK</sequence>
<evidence type="ECO:0000313" key="2">
    <source>
        <dbReference type="EMBL" id="RTI48596.1"/>
    </source>
</evidence>
<evidence type="ECO:0000313" key="3">
    <source>
        <dbReference type="Proteomes" id="UP000287197"/>
    </source>
</evidence>
<dbReference type="Pfam" id="PF09643">
    <property type="entry name" value="YopX"/>
    <property type="match status" value="1"/>
</dbReference>